<evidence type="ECO:0000313" key="2">
    <source>
        <dbReference type="Proteomes" id="UP000053660"/>
    </source>
</evidence>
<keyword evidence="2" id="KW-1185">Reference proteome</keyword>
<proteinExistence type="predicted"/>
<evidence type="ECO:0000313" key="1">
    <source>
        <dbReference type="EMBL" id="KHJ89850.1"/>
    </source>
</evidence>
<gene>
    <name evidence="1" type="ORF">OESDEN_10315</name>
</gene>
<protein>
    <submittedName>
        <fullName evidence="1">Uncharacterized protein</fullName>
    </submittedName>
</protein>
<name>A0A0B1T365_OESDE</name>
<dbReference type="OrthoDB" id="5867805at2759"/>
<reference evidence="1 2" key="1">
    <citation type="submission" date="2014-03" db="EMBL/GenBank/DDBJ databases">
        <title>Draft genome of the hookworm Oesophagostomum dentatum.</title>
        <authorList>
            <person name="Mitreva M."/>
        </authorList>
    </citation>
    <scope>NUCLEOTIDE SEQUENCE [LARGE SCALE GENOMIC DNA]</scope>
    <source>
        <strain evidence="1 2">OD-Hann</strain>
    </source>
</reference>
<dbReference type="EMBL" id="KN553691">
    <property type="protein sequence ID" value="KHJ89850.1"/>
    <property type="molecule type" value="Genomic_DNA"/>
</dbReference>
<accession>A0A0B1T365</accession>
<dbReference type="AlphaFoldDB" id="A0A0B1T365"/>
<organism evidence="1 2">
    <name type="scientific">Oesophagostomum dentatum</name>
    <name type="common">Nodular worm</name>
    <dbReference type="NCBI Taxonomy" id="61180"/>
    <lineage>
        <taxon>Eukaryota</taxon>
        <taxon>Metazoa</taxon>
        <taxon>Ecdysozoa</taxon>
        <taxon>Nematoda</taxon>
        <taxon>Chromadorea</taxon>
        <taxon>Rhabditida</taxon>
        <taxon>Rhabditina</taxon>
        <taxon>Rhabditomorpha</taxon>
        <taxon>Strongyloidea</taxon>
        <taxon>Strongylidae</taxon>
        <taxon>Oesophagostomum</taxon>
    </lineage>
</organism>
<dbReference type="Proteomes" id="UP000053660">
    <property type="component" value="Unassembled WGS sequence"/>
</dbReference>
<sequence length="110" mass="13010">MSSDTASRCSTPDDWFELEVDEFEDAKDFFDDGAIEGEPSEQSRAIEDELTAQEYGKELERQIELMERAPRPLFESVGHLRERLERENELYRRHFAWQMENMVRFTTGAQ</sequence>